<dbReference type="PANTHER" id="PTHR14097:SF9">
    <property type="entry name" value="EPIMERASE, PUTATIVE (AFU_ORTHOLOGUE AFUA_8G07320)-RELATED"/>
    <property type="match status" value="1"/>
</dbReference>
<dbReference type="Proteomes" id="UP000664521">
    <property type="component" value="Unassembled WGS sequence"/>
</dbReference>
<gene>
    <name evidence="2" type="ORF">HETSPECPRED_008290</name>
</gene>
<comment type="caution">
    <text evidence="2">The sequence shown here is derived from an EMBL/GenBank/DDBJ whole genome shotgun (WGS) entry which is preliminary data.</text>
</comment>
<evidence type="ECO:0000313" key="3">
    <source>
        <dbReference type="Proteomes" id="UP000664521"/>
    </source>
</evidence>
<name>A0A8H3ISX6_9LECA</name>
<dbReference type="PANTHER" id="PTHR14097">
    <property type="entry name" value="OXIDOREDUCTASE HTATIP2"/>
    <property type="match status" value="1"/>
</dbReference>
<feature type="domain" description="NAD(P)-binding" evidence="1">
    <location>
        <begin position="7"/>
        <end position="186"/>
    </location>
</feature>
<dbReference type="AlphaFoldDB" id="A0A8H3ISX6"/>
<dbReference type="Gene3D" id="3.40.50.720">
    <property type="entry name" value="NAD(P)-binding Rossmann-like Domain"/>
    <property type="match status" value="1"/>
</dbReference>
<protein>
    <recommendedName>
        <fullName evidence="1">NAD(P)-binding domain-containing protein</fullName>
    </recommendedName>
</protein>
<evidence type="ECO:0000259" key="1">
    <source>
        <dbReference type="Pfam" id="PF13460"/>
    </source>
</evidence>
<organism evidence="2 3">
    <name type="scientific">Heterodermia speciosa</name>
    <dbReference type="NCBI Taxonomy" id="116794"/>
    <lineage>
        <taxon>Eukaryota</taxon>
        <taxon>Fungi</taxon>
        <taxon>Dikarya</taxon>
        <taxon>Ascomycota</taxon>
        <taxon>Pezizomycotina</taxon>
        <taxon>Lecanoromycetes</taxon>
        <taxon>OSLEUM clade</taxon>
        <taxon>Lecanoromycetidae</taxon>
        <taxon>Caliciales</taxon>
        <taxon>Physciaceae</taxon>
        <taxon>Heterodermia</taxon>
    </lineage>
</organism>
<sequence>MKLIVTGATGLVGSEVIRLALRNPAVTSVVAVARKPVLPPANAGPEADTSKLQSVLVEDWTAPYPESVIQHIKDADACIWALAITPTRSQGMDFAHVTVVCSDYTINGLAIMAALANKPFRFIYTSGVTIERDQTKSLQFLSEYRLMRGRVENAILDYAKQHQALGVEVTVAKPGGIEAPNRTAIISDAMKAMLDAFGHTPTVHLSELAAAMIDQSLNGISKDPLWGEDLVQIGQRVLRKEDYLV</sequence>
<dbReference type="InterPro" id="IPR016040">
    <property type="entry name" value="NAD(P)-bd_dom"/>
</dbReference>
<reference evidence="2" key="1">
    <citation type="submission" date="2021-03" db="EMBL/GenBank/DDBJ databases">
        <authorList>
            <person name="Tagirdzhanova G."/>
        </authorList>
    </citation>
    <scope>NUCLEOTIDE SEQUENCE</scope>
</reference>
<keyword evidence="3" id="KW-1185">Reference proteome</keyword>
<dbReference type="SUPFAM" id="SSF51735">
    <property type="entry name" value="NAD(P)-binding Rossmann-fold domains"/>
    <property type="match status" value="1"/>
</dbReference>
<evidence type="ECO:0000313" key="2">
    <source>
        <dbReference type="EMBL" id="CAF9932185.1"/>
    </source>
</evidence>
<dbReference type="InterPro" id="IPR036291">
    <property type="entry name" value="NAD(P)-bd_dom_sf"/>
</dbReference>
<dbReference type="OrthoDB" id="3535423at2759"/>
<proteinExistence type="predicted"/>
<accession>A0A8H3ISX6</accession>
<dbReference type="Pfam" id="PF13460">
    <property type="entry name" value="NAD_binding_10"/>
    <property type="match status" value="1"/>
</dbReference>
<dbReference type="EMBL" id="CAJPDS010000062">
    <property type="protein sequence ID" value="CAF9932185.1"/>
    <property type="molecule type" value="Genomic_DNA"/>
</dbReference>